<dbReference type="InterPro" id="IPR006059">
    <property type="entry name" value="SBP"/>
</dbReference>
<keyword evidence="4 8" id="KW-0732">Signal</keyword>
<dbReference type="SUPFAM" id="SSF53850">
    <property type="entry name" value="Periplasmic binding protein-like II"/>
    <property type="match status" value="1"/>
</dbReference>
<dbReference type="GO" id="GO:0042597">
    <property type="term" value="C:periplasmic space"/>
    <property type="evidence" value="ECO:0007669"/>
    <property type="project" value="UniProtKB-SubCell"/>
</dbReference>
<keyword evidence="6" id="KW-0564">Palmitate</keyword>
<reference evidence="9" key="2">
    <citation type="journal article" date="2021" name="PeerJ">
        <title>Extensive microbial diversity within the chicken gut microbiome revealed by metagenomics and culture.</title>
        <authorList>
            <person name="Gilroy R."/>
            <person name="Ravi A."/>
            <person name="Getino M."/>
            <person name="Pursley I."/>
            <person name="Horton D.L."/>
            <person name="Alikhan N.F."/>
            <person name="Baker D."/>
            <person name="Gharbi K."/>
            <person name="Hall N."/>
            <person name="Watson M."/>
            <person name="Adriaenssens E.M."/>
            <person name="Foster-Nyarko E."/>
            <person name="Jarju S."/>
            <person name="Secka A."/>
            <person name="Antonio M."/>
            <person name="Oren A."/>
            <person name="Chaudhuri R.R."/>
            <person name="La Ragione R."/>
            <person name="Hildebrand F."/>
            <person name="Pallen M.J."/>
        </authorList>
    </citation>
    <scope>NUCLEOTIDE SEQUENCE</scope>
    <source>
        <strain evidence="9">7293</strain>
    </source>
</reference>
<keyword evidence="3" id="KW-1003">Cell membrane</keyword>
<comment type="subcellular location">
    <subcellularLocation>
        <location evidence="1">Periplasm</location>
    </subcellularLocation>
</comment>
<dbReference type="Gene3D" id="3.40.190.10">
    <property type="entry name" value="Periplasmic binding protein-like II"/>
    <property type="match status" value="1"/>
</dbReference>
<sequence length="449" mass="49934">MKKALVILAVMLMAISAVFAGGSKETAAAADGTYPDGTMLIWMTGQPQYRQMYYDGFMERSKDVAPGVKLQVETISTMADGQQKIGMYKMAGDDESLPDVIFLDAVGIIELADAGFLLDQTDYWTPQADQYVEGAANDATVDGKVYGLPDAVRPQLLFYNAEIFEKYDVDPAMMSTFDGYLEAGRLLKERSNGEVYLSWIDTTNYTWRYWLRRGLMPQANARIWDEEGNVVIGSDEGAKLALKYLDQLNSEGLLYKTPMMQQPLYEATDAGKIATFYIGAFWDEFLRKNLTATAGDWRVMNAPVFEEVGTGGAPVSTYFCLVDKGDNVYEGLIRDLWYDFQNNTEAINAWVTEMEAIKGAYSNPLSLEVLADPFWQEPSDFYGGQSFRKAESDGLANPSKNLTVTPQDAEADIIISAEIEKYVAGEQTMDQAIANMDKELKLKIGQADV</sequence>
<dbReference type="AlphaFoldDB" id="A0A9D9E0U1"/>
<evidence type="ECO:0000256" key="5">
    <source>
        <dbReference type="ARBA" id="ARBA00023136"/>
    </source>
</evidence>
<dbReference type="Proteomes" id="UP000823615">
    <property type="component" value="Unassembled WGS sequence"/>
</dbReference>
<comment type="caution">
    <text evidence="9">The sequence shown here is derived from an EMBL/GenBank/DDBJ whole genome shotgun (WGS) entry which is preliminary data.</text>
</comment>
<gene>
    <name evidence="9" type="ORF">IAA97_03940</name>
</gene>
<evidence type="ECO:0000256" key="2">
    <source>
        <dbReference type="ARBA" id="ARBA00008520"/>
    </source>
</evidence>
<dbReference type="PANTHER" id="PTHR43649">
    <property type="entry name" value="ARABINOSE-BINDING PROTEIN-RELATED"/>
    <property type="match status" value="1"/>
</dbReference>
<evidence type="ECO:0000256" key="4">
    <source>
        <dbReference type="ARBA" id="ARBA00022729"/>
    </source>
</evidence>
<comment type="similarity">
    <text evidence="2">Belongs to the bacterial solute-binding protein 1 family.</text>
</comment>
<evidence type="ECO:0000256" key="3">
    <source>
        <dbReference type="ARBA" id="ARBA00022475"/>
    </source>
</evidence>
<evidence type="ECO:0000256" key="7">
    <source>
        <dbReference type="ARBA" id="ARBA00023288"/>
    </source>
</evidence>
<evidence type="ECO:0000256" key="8">
    <source>
        <dbReference type="SAM" id="SignalP"/>
    </source>
</evidence>
<reference evidence="9" key="1">
    <citation type="submission" date="2020-10" db="EMBL/GenBank/DDBJ databases">
        <authorList>
            <person name="Gilroy R."/>
        </authorList>
    </citation>
    <scope>NUCLEOTIDE SEQUENCE</scope>
    <source>
        <strain evidence="9">7293</strain>
    </source>
</reference>
<feature type="signal peptide" evidence="8">
    <location>
        <begin position="1"/>
        <end position="20"/>
    </location>
</feature>
<dbReference type="InterPro" id="IPR050490">
    <property type="entry name" value="Bact_solute-bd_prot1"/>
</dbReference>
<keyword evidence="7" id="KW-0449">Lipoprotein</keyword>
<proteinExistence type="inferred from homology"/>
<dbReference type="PANTHER" id="PTHR43649:SF33">
    <property type="entry name" value="POLYGALACTURONAN_RHAMNOGALACTURONAN-BINDING PROTEIN YTCQ"/>
    <property type="match status" value="1"/>
</dbReference>
<keyword evidence="5" id="KW-0472">Membrane</keyword>
<name>A0A9D9E0U1_9SPIO</name>
<protein>
    <submittedName>
        <fullName evidence="9">Carbohydrate ABC transporter substrate-binding protein</fullName>
    </submittedName>
</protein>
<dbReference type="EMBL" id="JADIMT010000052">
    <property type="protein sequence ID" value="MBO8436111.1"/>
    <property type="molecule type" value="Genomic_DNA"/>
</dbReference>
<evidence type="ECO:0000313" key="10">
    <source>
        <dbReference type="Proteomes" id="UP000823615"/>
    </source>
</evidence>
<evidence type="ECO:0000313" key="9">
    <source>
        <dbReference type="EMBL" id="MBO8436111.1"/>
    </source>
</evidence>
<accession>A0A9D9E0U1</accession>
<evidence type="ECO:0000256" key="1">
    <source>
        <dbReference type="ARBA" id="ARBA00004418"/>
    </source>
</evidence>
<organism evidence="9 10">
    <name type="scientific">Candidatus Ornithospirochaeta stercoripullorum</name>
    <dbReference type="NCBI Taxonomy" id="2840899"/>
    <lineage>
        <taxon>Bacteria</taxon>
        <taxon>Pseudomonadati</taxon>
        <taxon>Spirochaetota</taxon>
        <taxon>Spirochaetia</taxon>
        <taxon>Spirochaetales</taxon>
        <taxon>Spirochaetaceae</taxon>
        <taxon>Spirochaetaceae incertae sedis</taxon>
        <taxon>Candidatus Ornithospirochaeta</taxon>
    </lineage>
</organism>
<dbReference type="Pfam" id="PF01547">
    <property type="entry name" value="SBP_bac_1"/>
    <property type="match status" value="1"/>
</dbReference>
<evidence type="ECO:0000256" key="6">
    <source>
        <dbReference type="ARBA" id="ARBA00023139"/>
    </source>
</evidence>
<feature type="chain" id="PRO_5039505614" evidence="8">
    <location>
        <begin position="21"/>
        <end position="449"/>
    </location>
</feature>